<sequence length="362" mass="39964">MTSLLPLLRDQAHSVATIKHAMGKIRDTVAFLNPGQNPVIAADQPLFALAKQIQWQWPEYGEDTLVIMFGGLHIEKVALGSLGNLLEQSGWTSAIAEAGVASSGTAESFLTVSSITRTRLAHQITACSLYKLKKEAYQDYCSEETGRPTLTFEAWCDQRRPQSPQFQFWDLVVDMELFMLLLIRSFSLKSRDLSAMAIDQAHEQNNAAIKGDGGAIGLTEDTGALRRWMVAGPEVSHLVSAYEAISGVKDATISTKQHEQTLSAQTSFLDRVEALFRVIKEMGNPFQEESADLLVLDTKNIADPEQAELVVSHHERGKEKFQSFMEALENEEESANLSANQEEQGFFLQARAGSQQLQGESA</sequence>
<dbReference type="AlphaFoldDB" id="A0A9N7UW85"/>
<keyword evidence="3" id="KW-1185">Reference proteome</keyword>
<feature type="compositionally biased region" description="Polar residues" evidence="1">
    <location>
        <begin position="352"/>
        <end position="362"/>
    </location>
</feature>
<gene>
    <name evidence="2" type="ORF">PLEPLA_LOCUS28364</name>
</gene>
<reference evidence="2" key="1">
    <citation type="submission" date="2020-03" db="EMBL/GenBank/DDBJ databases">
        <authorList>
            <person name="Weist P."/>
        </authorList>
    </citation>
    <scope>NUCLEOTIDE SEQUENCE</scope>
</reference>
<evidence type="ECO:0000313" key="3">
    <source>
        <dbReference type="Proteomes" id="UP001153269"/>
    </source>
</evidence>
<protein>
    <submittedName>
        <fullName evidence="2">Uncharacterized protein</fullName>
    </submittedName>
</protein>
<accession>A0A9N7UW85</accession>
<proteinExistence type="predicted"/>
<feature type="region of interest" description="Disordered" evidence="1">
    <location>
        <begin position="329"/>
        <end position="362"/>
    </location>
</feature>
<dbReference type="Proteomes" id="UP001153269">
    <property type="component" value="Unassembled WGS sequence"/>
</dbReference>
<dbReference type="EMBL" id="CADEAL010002474">
    <property type="protein sequence ID" value="CAB1440598.1"/>
    <property type="molecule type" value="Genomic_DNA"/>
</dbReference>
<dbReference type="PANTHER" id="PTHR47018:SF1">
    <property type="entry name" value="TESMIN_TSO1-LIKE CXC DOMAIN-CONTAINING PROTEIN"/>
    <property type="match status" value="1"/>
</dbReference>
<organism evidence="2 3">
    <name type="scientific">Pleuronectes platessa</name>
    <name type="common">European plaice</name>
    <dbReference type="NCBI Taxonomy" id="8262"/>
    <lineage>
        <taxon>Eukaryota</taxon>
        <taxon>Metazoa</taxon>
        <taxon>Chordata</taxon>
        <taxon>Craniata</taxon>
        <taxon>Vertebrata</taxon>
        <taxon>Euteleostomi</taxon>
        <taxon>Actinopterygii</taxon>
        <taxon>Neopterygii</taxon>
        <taxon>Teleostei</taxon>
        <taxon>Neoteleostei</taxon>
        <taxon>Acanthomorphata</taxon>
        <taxon>Carangaria</taxon>
        <taxon>Pleuronectiformes</taxon>
        <taxon>Pleuronectoidei</taxon>
        <taxon>Pleuronectidae</taxon>
        <taxon>Pleuronectes</taxon>
    </lineage>
</organism>
<dbReference type="PANTHER" id="PTHR47018">
    <property type="entry name" value="CXC DOMAIN-CONTAINING PROTEIN-RELATED"/>
    <property type="match status" value="1"/>
</dbReference>
<comment type="caution">
    <text evidence="2">The sequence shown here is derived from an EMBL/GenBank/DDBJ whole genome shotgun (WGS) entry which is preliminary data.</text>
</comment>
<name>A0A9N7UW85_PLEPL</name>
<evidence type="ECO:0000313" key="2">
    <source>
        <dbReference type="EMBL" id="CAB1440598.1"/>
    </source>
</evidence>
<evidence type="ECO:0000256" key="1">
    <source>
        <dbReference type="SAM" id="MobiDB-lite"/>
    </source>
</evidence>